<keyword evidence="2" id="KW-1185">Reference proteome</keyword>
<dbReference type="HOGENOM" id="CLU_1616161_0_0_9"/>
<dbReference type="eggNOG" id="ENOG5030HEG">
    <property type="taxonomic scope" value="Bacteria"/>
</dbReference>
<gene>
    <name evidence="1" type="ORF">CLSA_c12860</name>
</gene>
<dbReference type="KEGG" id="csb:CLSA_c12860"/>
<dbReference type="EMBL" id="CP006721">
    <property type="protein sequence ID" value="AGX42289.1"/>
    <property type="molecule type" value="Genomic_DNA"/>
</dbReference>
<protein>
    <submittedName>
        <fullName evidence="1">Uncharacterized protein</fullName>
    </submittedName>
</protein>
<accession>U5MNA2</accession>
<dbReference type="PATRIC" id="fig|1345695.3.peg.1231"/>
<dbReference type="Proteomes" id="UP000017118">
    <property type="component" value="Chromosome"/>
</dbReference>
<sequence>MIIFIICLIAQIINIVFISKGGICMSNKINLVSNNNCIITAISTNNNITKRPYTNNTYIASTKKTNNSNSFKNTLNSLKSNKTQHSDSKTFSPVISNNIDDEIKLHNQKCCKTITSNSNEDILNDSTSEKNALTNKLNDSTNNSNIDMYTIYEKISKLNSLKKI</sequence>
<evidence type="ECO:0000313" key="1">
    <source>
        <dbReference type="EMBL" id="AGX42289.1"/>
    </source>
</evidence>
<name>U5MNA2_CLOSA</name>
<evidence type="ECO:0000313" key="2">
    <source>
        <dbReference type="Proteomes" id="UP000017118"/>
    </source>
</evidence>
<organism evidence="1 2">
    <name type="scientific">Clostridium saccharobutylicum DSM 13864</name>
    <dbReference type="NCBI Taxonomy" id="1345695"/>
    <lineage>
        <taxon>Bacteria</taxon>
        <taxon>Bacillati</taxon>
        <taxon>Bacillota</taxon>
        <taxon>Clostridia</taxon>
        <taxon>Eubacteriales</taxon>
        <taxon>Clostridiaceae</taxon>
        <taxon>Clostridium</taxon>
    </lineage>
</organism>
<reference evidence="1 2" key="1">
    <citation type="journal article" date="2013" name="Genome Announc.">
        <title>Complete Genome Sequence of the Solvent Producer Clostridium saccharobutylicum NCP262 (DSM 13864).</title>
        <authorList>
            <person name="Poehlein A."/>
            <person name="Hartwich K."/>
            <person name="Krabben P."/>
            <person name="Ehrenreich A."/>
            <person name="Liebl W."/>
            <person name="Durre P."/>
            <person name="Gottschalk G."/>
            <person name="Daniel R."/>
        </authorList>
    </citation>
    <scope>NUCLEOTIDE SEQUENCE [LARGE SCALE GENOMIC DNA]</scope>
    <source>
        <strain evidence="1">DSM 13864</strain>
    </source>
</reference>
<proteinExistence type="predicted"/>
<dbReference type="AlphaFoldDB" id="U5MNA2"/>